<sequence>METSPPKRRKISQSADATMLGSATLEAAASAAGMYRPSTFILETEELLKEVKVDSSKSLTGVEELLHQVKSAVETVKGHEPVPIHDAIRKFEKKHDIAIPFPEPRPSQDSPYKLSLETPSTFNVVGSYVLKTMVKSQGDLAVDMVVEMPKSMFQEKDFLNLRYFYKRSYFMAHVAAVVRKALPDLEVSFENMHENPLAPILCVQKAPVNQGSKKRESNGSTSRLNGGPKIRVIPCTPADLFPKNKLTSTSNCIRSSAADDKKEAQPPTPFYNSTVKSDSLYFAYFKTLLQTKKSSPAFLDACTLGRVWLHQRGFSGSISRGGFGHFEWALLLTLLMQGGGGRKGEAALSSSLSSHQLFKATMQFLAKSDFTSGSHRPVILGKSGDDTTPDVAREPGPVLYDATRQHNFAYKMSPWSASLLRKHAKWTLDLLNDSTVDQFSPTFIMKADIPLQVFDLVVRVPCPDAENSASSGSRGQTYEFANRVYKIINKALSERSQLVHVQIPEQNHWSISEPAARQETDELLVGVIFNPGEMARTVDHGPSAEDKVEARKFRQFWGERSELRRFKDGTIQETLIWKQTTAFGVCEEIISYILNLHLKIRHDELEFRGNGFTSLIHAKPTDSTAYSTAVQAFADLEREIRGLENLPLQVRQVAPAAAELRSTSVKPPQLDSPRGSYRPMDIVIYFEASGKWPDNIAAIQRTKVAFLLKIGSMLESANSSITTHVGLEDAEHEHQNLAFLDIVYDEGAVFRLRVQSDLEESLLERQTRDKTLDQHVRAESSNHLATFRRQYTHLPMLNRTVSTLCTRFPALSSTIRLAKHWFNSHKLSNHILPEAIELMVLHAFLNPAPWQTPTSATTGLLRTLLLLSKWDWHNDPLVVDPSSDMSSDERKAVATRLTAWRQTLDPAMNRTVLVIATPSDVTGTAFTTVNGQPFPSRVAASRMTALARSACRLVREKGVDLEPRMLFVPSTAEYDVLVRLDGSLVKKVASLKDGSASKSKFKNLDPSMAQGRVPLARDPVDTLLGRLSDAYGSTLVFFHGGPQDPVIGGLWNPMLARRSFRVNLPCSFKPVEQSKSKMPSGGDKSEDGDDIESSDDEGDDLVEVNRDAILSEIARIGGDLIESIEVKKRS</sequence>
<evidence type="ECO:0000313" key="14">
    <source>
        <dbReference type="RefSeq" id="XP_030986061.1"/>
    </source>
</evidence>
<dbReference type="Proteomes" id="UP000515153">
    <property type="component" value="Unplaced"/>
</dbReference>
<evidence type="ECO:0000313" key="13">
    <source>
        <dbReference type="Proteomes" id="UP000515153"/>
    </source>
</evidence>
<dbReference type="InterPro" id="IPR035370">
    <property type="entry name" value="Nrap_D5"/>
</dbReference>
<dbReference type="GO" id="GO:0034456">
    <property type="term" value="C:UTP-C complex"/>
    <property type="evidence" value="ECO:0007669"/>
    <property type="project" value="TreeGrafter"/>
</dbReference>
<dbReference type="GO" id="GO:0032545">
    <property type="term" value="C:CURI complex"/>
    <property type="evidence" value="ECO:0007669"/>
    <property type="project" value="TreeGrafter"/>
</dbReference>
<feature type="domain" description="Nrap protein" evidence="7">
    <location>
        <begin position="142"/>
        <end position="294"/>
    </location>
</feature>
<dbReference type="Pfam" id="PF17403">
    <property type="entry name" value="Nrap_D2"/>
    <property type="match status" value="1"/>
</dbReference>
<accession>A0A6P8BG83</accession>
<dbReference type="InterPro" id="IPR035369">
    <property type="entry name" value="Nrap_D4"/>
</dbReference>
<reference evidence="14" key="2">
    <citation type="submission" date="2019-10" db="EMBL/GenBank/DDBJ databases">
        <authorList>
            <consortium name="NCBI Genome Project"/>
        </authorList>
    </citation>
    <scope>NUCLEOTIDE SEQUENCE</scope>
    <source>
        <strain evidence="14">NI907</strain>
    </source>
</reference>
<keyword evidence="3 5" id="KW-0694">RNA-binding</keyword>
<proteinExistence type="inferred from homology"/>
<dbReference type="RefSeq" id="XP_030986061.1">
    <property type="nucleotide sequence ID" value="XM_031120877.1"/>
</dbReference>
<dbReference type="Gene3D" id="3.30.70.3030">
    <property type="match status" value="1"/>
</dbReference>
<feature type="domain" description="Nrap protein" evidence="12">
    <location>
        <begin position="972"/>
        <end position="1124"/>
    </location>
</feature>
<dbReference type="AlphaFoldDB" id="A0A6P8BG83"/>
<protein>
    <recommendedName>
        <fullName evidence="5">U3 small nucleolar RNA-associated protein 22</fullName>
    </recommendedName>
</protein>
<dbReference type="GO" id="GO:0003723">
    <property type="term" value="F:RNA binding"/>
    <property type="evidence" value="ECO:0007669"/>
    <property type="project" value="UniProtKB-KW"/>
</dbReference>
<evidence type="ECO:0000256" key="2">
    <source>
        <dbReference type="ARBA" id="ARBA00006674"/>
    </source>
</evidence>
<dbReference type="Pfam" id="PF03813">
    <property type="entry name" value="Nrap"/>
    <property type="match status" value="1"/>
</dbReference>
<dbReference type="KEGG" id="pgri:PgNI_00800"/>
<evidence type="ECO:0000256" key="6">
    <source>
        <dbReference type="SAM" id="MobiDB-lite"/>
    </source>
</evidence>
<comment type="subcellular location">
    <subcellularLocation>
        <location evidence="1 5">Nucleus</location>
        <location evidence="1 5">Nucleolus</location>
    </subcellularLocation>
</comment>
<dbReference type="Pfam" id="PF17405">
    <property type="entry name" value="Nrap_D4"/>
    <property type="match status" value="1"/>
</dbReference>
<evidence type="ECO:0000259" key="11">
    <source>
        <dbReference type="Pfam" id="PF17406"/>
    </source>
</evidence>
<keyword evidence="5" id="KW-0687">Ribonucleoprotein</keyword>
<evidence type="ECO:0000256" key="5">
    <source>
        <dbReference type="RuleBase" id="RU364032"/>
    </source>
</evidence>
<evidence type="ECO:0000256" key="4">
    <source>
        <dbReference type="ARBA" id="ARBA00023242"/>
    </source>
</evidence>
<feature type="domain" description="Nrap protein" evidence="9">
    <location>
        <begin position="451"/>
        <end position="599"/>
    </location>
</feature>
<dbReference type="InterPro" id="IPR035082">
    <property type="entry name" value="Nrap_D1"/>
</dbReference>
<reference evidence="14" key="1">
    <citation type="journal article" date="2019" name="Mol. Biol. Evol.">
        <title>Blast fungal genomes show frequent chromosomal changes, gene gains and losses, and effector gene turnover.</title>
        <authorList>
            <person name="Gomez Luciano L.B."/>
            <person name="Jason Tsai I."/>
            <person name="Chuma I."/>
            <person name="Tosa Y."/>
            <person name="Chen Y.H."/>
            <person name="Li J.Y."/>
            <person name="Li M.Y."/>
            <person name="Jade Lu M.Y."/>
            <person name="Nakayashiki H."/>
            <person name="Li W.H."/>
        </authorList>
    </citation>
    <scope>NUCLEOTIDE SEQUENCE</scope>
    <source>
        <strain evidence="14">NI907</strain>
    </source>
</reference>
<evidence type="ECO:0000259" key="12">
    <source>
        <dbReference type="Pfam" id="PF17407"/>
    </source>
</evidence>
<evidence type="ECO:0000259" key="10">
    <source>
        <dbReference type="Pfam" id="PF17405"/>
    </source>
</evidence>
<feature type="domain" description="Nrap protein" evidence="8">
    <location>
        <begin position="297"/>
        <end position="446"/>
    </location>
</feature>
<evidence type="ECO:0000259" key="7">
    <source>
        <dbReference type="Pfam" id="PF03813"/>
    </source>
</evidence>
<dbReference type="Pfam" id="PF17404">
    <property type="entry name" value="Nrap_D3"/>
    <property type="match status" value="1"/>
</dbReference>
<comment type="similarity">
    <text evidence="2 5">Belongs to the NRAP family.</text>
</comment>
<keyword evidence="5" id="KW-0698">rRNA processing</keyword>
<name>A0A6P8BG83_PYRGI</name>
<evidence type="ECO:0000256" key="1">
    <source>
        <dbReference type="ARBA" id="ARBA00004604"/>
    </source>
</evidence>
<feature type="domain" description="Nrap protein" evidence="11">
    <location>
        <begin position="808"/>
        <end position="969"/>
    </location>
</feature>
<dbReference type="Pfam" id="PF17406">
    <property type="entry name" value="Nrap_D5"/>
    <property type="match status" value="1"/>
</dbReference>
<dbReference type="InterPro" id="IPR005554">
    <property type="entry name" value="NOL6/Upt22"/>
</dbReference>
<dbReference type="InterPro" id="IPR035367">
    <property type="entry name" value="Nrap_D2"/>
</dbReference>
<dbReference type="Gene3D" id="1.10.1410.10">
    <property type="match status" value="1"/>
</dbReference>
<organism evidence="13 14">
    <name type="scientific">Pyricularia grisea</name>
    <name type="common">Crabgrass-specific blast fungus</name>
    <name type="synonym">Magnaporthe grisea</name>
    <dbReference type="NCBI Taxonomy" id="148305"/>
    <lineage>
        <taxon>Eukaryota</taxon>
        <taxon>Fungi</taxon>
        <taxon>Dikarya</taxon>
        <taxon>Ascomycota</taxon>
        <taxon>Pezizomycotina</taxon>
        <taxon>Sordariomycetes</taxon>
        <taxon>Sordariomycetidae</taxon>
        <taxon>Magnaporthales</taxon>
        <taxon>Pyriculariaceae</taxon>
        <taxon>Pyricularia</taxon>
    </lineage>
</organism>
<keyword evidence="5" id="KW-0690">Ribosome biogenesis</keyword>
<evidence type="ECO:0000259" key="8">
    <source>
        <dbReference type="Pfam" id="PF17403"/>
    </source>
</evidence>
<keyword evidence="4 5" id="KW-0539">Nucleus</keyword>
<dbReference type="Pfam" id="PF17407">
    <property type="entry name" value="Nrap_D6"/>
    <property type="match status" value="1"/>
</dbReference>
<dbReference type="GO" id="GO:0006364">
    <property type="term" value="P:rRNA processing"/>
    <property type="evidence" value="ECO:0007669"/>
    <property type="project" value="UniProtKB-KW"/>
</dbReference>
<feature type="compositionally biased region" description="Acidic residues" evidence="6">
    <location>
        <begin position="1086"/>
        <end position="1102"/>
    </location>
</feature>
<dbReference type="InterPro" id="IPR035371">
    <property type="entry name" value="Nrap_D6"/>
</dbReference>
<feature type="region of interest" description="Disordered" evidence="6">
    <location>
        <begin position="1071"/>
        <end position="1102"/>
    </location>
</feature>
<reference evidence="14" key="3">
    <citation type="submission" date="2025-08" db="UniProtKB">
        <authorList>
            <consortium name="RefSeq"/>
        </authorList>
    </citation>
    <scope>IDENTIFICATION</scope>
    <source>
        <strain evidence="14">NI907</strain>
    </source>
</reference>
<gene>
    <name evidence="14" type="ORF">PgNI_00800</name>
</gene>
<evidence type="ECO:0000256" key="3">
    <source>
        <dbReference type="ARBA" id="ARBA00022884"/>
    </source>
</evidence>
<dbReference type="InterPro" id="IPR035368">
    <property type="entry name" value="Nrap_D3"/>
</dbReference>
<evidence type="ECO:0000259" key="9">
    <source>
        <dbReference type="Pfam" id="PF17404"/>
    </source>
</evidence>
<dbReference type="GO" id="GO:0032040">
    <property type="term" value="C:small-subunit processome"/>
    <property type="evidence" value="ECO:0007669"/>
    <property type="project" value="TreeGrafter"/>
</dbReference>
<dbReference type="PANTHER" id="PTHR17972:SF0">
    <property type="entry name" value="NUCLEOLAR PROTEIN 6"/>
    <property type="match status" value="1"/>
</dbReference>
<feature type="domain" description="Nrap protein" evidence="10">
    <location>
        <begin position="615"/>
        <end position="806"/>
    </location>
</feature>
<dbReference type="GO" id="GO:0006409">
    <property type="term" value="P:tRNA export from nucleus"/>
    <property type="evidence" value="ECO:0007669"/>
    <property type="project" value="TreeGrafter"/>
</dbReference>
<dbReference type="PANTHER" id="PTHR17972">
    <property type="entry name" value="NUCLEOLAR RNA-ASSOCIATED PROTEIN"/>
    <property type="match status" value="1"/>
</dbReference>
<dbReference type="GeneID" id="41955791"/>
<keyword evidence="13" id="KW-1185">Reference proteome</keyword>